<sequence length="213" mass="23715">MDNLLTGQLLTGQAAPYSDVETVRLEKILPFLDEYHRDNVPLEEADEKALVTQDGSQLHNLDRDILYIPDPSLAFVGTAYSVSTFPLFEFQAIAVAAVFAGSAGLPKETDMRAEYAHRVLRKGLGRSLHELGDEEVPYVNEIVSWLNRDGKKVGAELVEGHKPEWIAESAGRKKYAKEVFARARLPQQTDIEVLSIPEARPETIRSVQPVNGF</sequence>
<dbReference type="InterPro" id="IPR036188">
    <property type="entry name" value="FAD/NAD-bd_sf"/>
</dbReference>
<dbReference type="OrthoDB" id="66881at2759"/>
<dbReference type="AlphaFoldDB" id="A0A6A6QEX5"/>
<accession>A0A6A6QEX5</accession>
<evidence type="ECO:0000313" key="1">
    <source>
        <dbReference type="EMBL" id="KAF2490832.1"/>
    </source>
</evidence>
<dbReference type="EMBL" id="MU004196">
    <property type="protein sequence ID" value="KAF2490832.1"/>
    <property type="molecule type" value="Genomic_DNA"/>
</dbReference>
<dbReference type="SUPFAM" id="SSF51905">
    <property type="entry name" value="FAD/NAD(P)-binding domain"/>
    <property type="match status" value="1"/>
</dbReference>
<protein>
    <submittedName>
        <fullName evidence="1">Uncharacterized protein</fullName>
    </submittedName>
</protein>
<organism evidence="1 2">
    <name type="scientific">Lophium mytilinum</name>
    <dbReference type="NCBI Taxonomy" id="390894"/>
    <lineage>
        <taxon>Eukaryota</taxon>
        <taxon>Fungi</taxon>
        <taxon>Dikarya</taxon>
        <taxon>Ascomycota</taxon>
        <taxon>Pezizomycotina</taxon>
        <taxon>Dothideomycetes</taxon>
        <taxon>Pleosporomycetidae</taxon>
        <taxon>Mytilinidiales</taxon>
        <taxon>Mytilinidiaceae</taxon>
        <taxon>Lophium</taxon>
    </lineage>
</organism>
<proteinExistence type="predicted"/>
<dbReference type="Gene3D" id="3.50.50.60">
    <property type="entry name" value="FAD/NAD(P)-binding domain"/>
    <property type="match status" value="1"/>
</dbReference>
<gene>
    <name evidence="1" type="ORF">BU16DRAFT_565769</name>
</gene>
<name>A0A6A6QEX5_9PEZI</name>
<reference evidence="1" key="1">
    <citation type="journal article" date="2020" name="Stud. Mycol.">
        <title>101 Dothideomycetes genomes: a test case for predicting lifestyles and emergence of pathogens.</title>
        <authorList>
            <person name="Haridas S."/>
            <person name="Albert R."/>
            <person name="Binder M."/>
            <person name="Bloem J."/>
            <person name="Labutti K."/>
            <person name="Salamov A."/>
            <person name="Andreopoulos B."/>
            <person name="Baker S."/>
            <person name="Barry K."/>
            <person name="Bills G."/>
            <person name="Bluhm B."/>
            <person name="Cannon C."/>
            <person name="Castanera R."/>
            <person name="Culley D."/>
            <person name="Daum C."/>
            <person name="Ezra D."/>
            <person name="Gonzalez J."/>
            <person name="Henrissat B."/>
            <person name="Kuo A."/>
            <person name="Liang C."/>
            <person name="Lipzen A."/>
            <person name="Lutzoni F."/>
            <person name="Magnuson J."/>
            <person name="Mondo S."/>
            <person name="Nolan M."/>
            <person name="Ohm R."/>
            <person name="Pangilinan J."/>
            <person name="Park H.-J."/>
            <person name="Ramirez L."/>
            <person name="Alfaro M."/>
            <person name="Sun H."/>
            <person name="Tritt A."/>
            <person name="Yoshinaga Y."/>
            <person name="Zwiers L.-H."/>
            <person name="Turgeon B."/>
            <person name="Goodwin S."/>
            <person name="Spatafora J."/>
            <person name="Crous P."/>
            <person name="Grigoriev I."/>
        </authorList>
    </citation>
    <scope>NUCLEOTIDE SEQUENCE</scope>
    <source>
        <strain evidence="1">CBS 269.34</strain>
    </source>
</reference>
<dbReference type="Proteomes" id="UP000799750">
    <property type="component" value="Unassembled WGS sequence"/>
</dbReference>
<keyword evidence="2" id="KW-1185">Reference proteome</keyword>
<evidence type="ECO:0000313" key="2">
    <source>
        <dbReference type="Proteomes" id="UP000799750"/>
    </source>
</evidence>